<keyword evidence="4" id="KW-1185">Reference proteome</keyword>
<feature type="compositionally biased region" description="Low complexity" evidence="1">
    <location>
        <begin position="70"/>
        <end position="83"/>
    </location>
</feature>
<dbReference type="KEGG" id="kdj:28965903"/>
<dbReference type="VEuPathDB" id="FungiDB:I303_02204"/>
<protein>
    <submittedName>
        <fullName evidence="2">Uncharacterized protein</fullName>
    </submittedName>
</protein>
<organism evidence="2">
    <name type="scientific">Kwoniella dejecticola CBS 10117</name>
    <dbReference type="NCBI Taxonomy" id="1296121"/>
    <lineage>
        <taxon>Eukaryota</taxon>
        <taxon>Fungi</taxon>
        <taxon>Dikarya</taxon>
        <taxon>Basidiomycota</taxon>
        <taxon>Agaricomycotina</taxon>
        <taxon>Tremellomycetes</taxon>
        <taxon>Tremellales</taxon>
        <taxon>Cryptococcaceae</taxon>
        <taxon>Kwoniella</taxon>
    </lineage>
</organism>
<dbReference type="GeneID" id="28965903"/>
<gene>
    <name evidence="2" type="ORF">I303_02204</name>
    <name evidence="3" type="ORF">I303_101659</name>
</gene>
<evidence type="ECO:0000313" key="4">
    <source>
        <dbReference type="Proteomes" id="UP000078595"/>
    </source>
</evidence>
<reference evidence="3" key="3">
    <citation type="submission" date="2024-02" db="EMBL/GenBank/DDBJ databases">
        <title>Comparative genomics of Cryptococcus and Kwoniella reveals pathogenesis evolution and contrasting modes of karyotype evolution via chromosome fusion or intercentromeric recombination.</title>
        <authorList>
            <person name="Coelho M.A."/>
            <person name="David-Palma M."/>
            <person name="Shea T."/>
            <person name="Bowers K."/>
            <person name="McGinley-Smith S."/>
            <person name="Mohammad A.W."/>
            <person name="Gnirke A."/>
            <person name="Yurkov A.M."/>
            <person name="Nowrousian M."/>
            <person name="Sun S."/>
            <person name="Cuomo C.A."/>
            <person name="Heitman J."/>
        </authorList>
    </citation>
    <scope>NUCLEOTIDE SEQUENCE</scope>
    <source>
        <strain evidence="3">CBS 10117</strain>
    </source>
</reference>
<name>A0A1A6AD65_9TREE</name>
<feature type="region of interest" description="Disordered" evidence="1">
    <location>
        <begin position="292"/>
        <end position="348"/>
    </location>
</feature>
<proteinExistence type="predicted"/>
<feature type="compositionally biased region" description="Polar residues" evidence="1">
    <location>
        <begin position="292"/>
        <end position="309"/>
    </location>
</feature>
<reference evidence="3" key="2">
    <citation type="submission" date="2013-07" db="EMBL/GenBank/DDBJ databases">
        <authorList>
            <consortium name="The Broad Institute Genome Sequencing Platform"/>
            <person name="Cuomo C."/>
            <person name="Litvintseva A."/>
            <person name="Chen Y."/>
            <person name="Heitman J."/>
            <person name="Sun S."/>
            <person name="Springer D."/>
            <person name="Dromer F."/>
            <person name="Young S.K."/>
            <person name="Zeng Q."/>
            <person name="Gargeya S."/>
            <person name="Fitzgerald M."/>
            <person name="Abouelleil A."/>
            <person name="Alvarado L."/>
            <person name="Berlin A.M."/>
            <person name="Chapman S.B."/>
            <person name="Dewar J."/>
            <person name="Goldberg J."/>
            <person name="Griggs A."/>
            <person name="Gujja S."/>
            <person name="Hansen M."/>
            <person name="Howarth C."/>
            <person name="Imamovic A."/>
            <person name="Larimer J."/>
            <person name="McCowan C."/>
            <person name="Murphy C."/>
            <person name="Pearson M."/>
            <person name="Priest M."/>
            <person name="Roberts A."/>
            <person name="Saif S."/>
            <person name="Shea T."/>
            <person name="Sykes S."/>
            <person name="Wortman J."/>
            <person name="Nusbaum C."/>
            <person name="Birren B."/>
        </authorList>
    </citation>
    <scope>NUCLEOTIDE SEQUENCE</scope>
    <source>
        <strain evidence="3">CBS 10117</strain>
    </source>
</reference>
<accession>A0A1A6AD65</accession>
<dbReference type="AlphaFoldDB" id="A0A1A6AD65"/>
<feature type="region of interest" description="Disordered" evidence="1">
    <location>
        <begin position="1"/>
        <end position="88"/>
    </location>
</feature>
<sequence length="348" mass="36781">MSSYSNNSTNLTHRPPPSSGRFRGQGRTLSDSSADPANSKQEEGLDPGMGALMRSLAAERQGRSRLRLGTAAPAATTEESAYSAERRSGACFNPSNGALGVEAVQQGDVTQSSGNPRVGRPHIIHMGDVIGLAPDNSSCADDGVVDDVSESSTPCLTPTTSTVSFGVQGELISPSGNIAAHTRCQVVRTIRPEVPPLAQNHLARTIKPGSRVLGSVGGRPSSREDSNVHIGNIYSSTDAQPDFSLFTPGRGRYRHSDSIHDSNSEIEVEQYLLDDDRSGTQHGAERLEQNLEQAAASNTISDRSGSRTVSPDAGRPEEVTASQSQVGGEQIESDSQEWESVAGTPKMD</sequence>
<feature type="compositionally biased region" description="Polar residues" evidence="1">
    <location>
        <begin position="1"/>
        <end position="12"/>
    </location>
</feature>
<evidence type="ECO:0000313" key="3">
    <source>
        <dbReference type="EMBL" id="WWC59111.1"/>
    </source>
</evidence>
<dbReference type="EMBL" id="CP144531">
    <property type="protein sequence ID" value="WWC59111.1"/>
    <property type="molecule type" value="Genomic_DNA"/>
</dbReference>
<dbReference type="RefSeq" id="XP_018265830.1">
    <property type="nucleotide sequence ID" value="XM_018405549.1"/>
</dbReference>
<evidence type="ECO:0000313" key="2">
    <source>
        <dbReference type="EMBL" id="OBR87988.1"/>
    </source>
</evidence>
<reference evidence="2" key="1">
    <citation type="submission" date="2013-07" db="EMBL/GenBank/DDBJ databases">
        <title>The Genome Sequence of Cryptococcus dejecticola CBS10117.</title>
        <authorList>
            <consortium name="The Broad Institute Genome Sequencing Platform"/>
            <person name="Cuomo C."/>
            <person name="Litvintseva A."/>
            <person name="Chen Y."/>
            <person name="Heitman J."/>
            <person name="Sun S."/>
            <person name="Springer D."/>
            <person name="Dromer F."/>
            <person name="Young S.K."/>
            <person name="Zeng Q."/>
            <person name="Gargeya S."/>
            <person name="Fitzgerald M."/>
            <person name="Abouelleil A."/>
            <person name="Alvarado L."/>
            <person name="Berlin A.M."/>
            <person name="Chapman S.B."/>
            <person name="Dewar J."/>
            <person name="Goldberg J."/>
            <person name="Griggs A."/>
            <person name="Gujja S."/>
            <person name="Hansen M."/>
            <person name="Howarth C."/>
            <person name="Imamovic A."/>
            <person name="Larimer J."/>
            <person name="McCowan C."/>
            <person name="Murphy C."/>
            <person name="Pearson M."/>
            <person name="Priest M."/>
            <person name="Roberts A."/>
            <person name="Saif S."/>
            <person name="Shea T."/>
            <person name="Sykes S."/>
            <person name="Wortman J."/>
            <person name="Nusbaum C."/>
            <person name="Birren B."/>
        </authorList>
    </citation>
    <scope>NUCLEOTIDE SEQUENCE [LARGE SCALE GENOMIC DNA]</scope>
    <source>
        <strain evidence="2">CBS 10117</strain>
    </source>
</reference>
<feature type="compositionally biased region" description="Polar residues" evidence="1">
    <location>
        <begin position="27"/>
        <end position="39"/>
    </location>
</feature>
<dbReference type="EMBL" id="KI894028">
    <property type="protein sequence ID" value="OBR87988.1"/>
    <property type="molecule type" value="Genomic_DNA"/>
</dbReference>
<dbReference type="Proteomes" id="UP000078595">
    <property type="component" value="Chromosome 2"/>
</dbReference>
<evidence type="ECO:0000256" key="1">
    <source>
        <dbReference type="SAM" id="MobiDB-lite"/>
    </source>
</evidence>